<dbReference type="EMBL" id="KZ293420">
    <property type="protein sequence ID" value="PBK73652.1"/>
    <property type="molecule type" value="Genomic_DNA"/>
</dbReference>
<reference evidence="3" key="1">
    <citation type="journal article" date="2017" name="Nat. Ecol. Evol.">
        <title>Genome expansion and lineage-specific genetic innovations in the forest pathogenic fungi Armillaria.</title>
        <authorList>
            <person name="Sipos G."/>
            <person name="Prasanna A.N."/>
            <person name="Walter M.C."/>
            <person name="O'Connor E."/>
            <person name="Balint B."/>
            <person name="Krizsan K."/>
            <person name="Kiss B."/>
            <person name="Hess J."/>
            <person name="Varga T."/>
            <person name="Slot J."/>
            <person name="Riley R."/>
            <person name="Boka B."/>
            <person name="Rigling D."/>
            <person name="Barry K."/>
            <person name="Lee J."/>
            <person name="Mihaltcheva S."/>
            <person name="LaButti K."/>
            <person name="Lipzen A."/>
            <person name="Waldron R."/>
            <person name="Moloney N.M."/>
            <person name="Sperisen C."/>
            <person name="Kredics L."/>
            <person name="Vagvoelgyi C."/>
            <person name="Patrignani A."/>
            <person name="Fitzpatrick D."/>
            <person name="Nagy I."/>
            <person name="Doyle S."/>
            <person name="Anderson J.B."/>
            <person name="Grigoriev I.V."/>
            <person name="Gueldener U."/>
            <person name="Muensterkoetter M."/>
            <person name="Nagy L.G."/>
        </authorList>
    </citation>
    <scope>NUCLEOTIDE SEQUENCE [LARGE SCALE GENOMIC DNA]</scope>
    <source>
        <strain evidence="3">28-4</strain>
    </source>
</reference>
<evidence type="ECO:0000313" key="2">
    <source>
        <dbReference type="EMBL" id="PBK73652.1"/>
    </source>
</evidence>
<organism evidence="2 3">
    <name type="scientific">Armillaria solidipes</name>
    <dbReference type="NCBI Taxonomy" id="1076256"/>
    <lineage>
        <taxon>Eukaryota</taxon>
        <taxon>Fungi</taxon>
        <taxon>Dikarya</taxon>
        <taxon>Basidiomycota</taxon>
        <taxon>Agaricomycotina</taxon>
        <taxon>Agaricomycetes</taxon>
        <taxon>Agaricomycetidae</taxon>
        <taxon>Agaricales</taxon>
        <taxon>Marasmiineae</taxon>
        <taxon>Physalacriaceae</taxon>
        <taxon>Armillaria</taxon>
    </lineage>
</organism>
<proteinExistence type="predicted"/>
<evidence type="ECO:0008006" key="4">
    <source>
        <dbReference type="Google" id="ProtNLM"/>
    </source>
</evidence>
<accession>A0A2H3C338</accession>
<dbReference type="Proteomes" id="UP000218334">
    <property type="component" value="Unassembled WGS sequence"/>
</dbReference>
<feature type="region of interest" description="Disordered" evidence="1">
    <location>
        <begin position="389"/>
        <end position="520"/>
    </location>
</feature>
<feature type="region of interest" description="Disordered" evidence="1">
    <location>
        <begin position="358"/>
        <end position="377"/>
    </location>
</feature>
<evidence type="ECO:0000256" key="1">
    <source>
        <dbReference type="SAM" id="MobiDB-lite"/>
    </source>
</evidence>
<protein>
    <recommendedName>
        <fullName evidence="4">Caprin-1 dimerization domain-containing protein</fullName>
    </recommendedName>
</protein>
<feature type="compositionally biased region" description="Gly residues" evidence="1">
    <location>
        <begin position="481"/>
        <end position="493"/>
    </location>
</feature>
<feature type="compositionally biased region" description="Basic residues" evidence="1">
    <location>
        <begin position="23"/>
        <end position="32"/>
    </location>
</feature>
<dbReference type="STRING" id="1076256.A0A2H3C338"/>
<feature type="region of interest" description="Disordered" evidence="1">
    <location>
        <begin position="1"/>
        <end position="51"/>
    </location>
</feature>
<sequence>MVEAVPQRIVPGAPPPPPLTKSQIKKKRKAKAKANESTQDSPVATPDPATVVEKEGENIVVLYGTVAQEATAQEEVPAAAAEPEVPLRTSPIVELINKRLKATNKKISRISSYATTDSEKLNDDQKRTLKTLPTLEAIQKELAEVKKAVEVHESELAVEIAQKEAEAKKSQEIRVKEAIATTEQEMIVKTSQILLFLRFRSLLASGELLPLQLSQEEVNLVFSACDVLLGEDGEPKNAMVTGLLTGSGEYEGTPYSHLLEIASNGLHPRPPTPAPEEAEVNVPDRPDSPASTATEPAPVSGIPGLPVTSSSFHFMQASELESPSFENGAEWVERSDAIEPTTEEPIQSEAPEPIAANGHAEVQHEEQEPVTTSGAIDWADEEDGLPSIAGLHAKFGTSGSATPVGGPAEEAQPQPQVNGHVEEAIAPVPVQEDDGFTQARGVRGGRGRGNGFRGGDRGGYRGNGIRGGDRGFRGGDRGRGGYRGGERGGGGYRGRNDGENRGRGGRGRGRGGSQVAATSA</sequence>
<feature type="compositionally biased region" description="Basic and acidic residues" evidence="1">
    <location>
        <begin position="467"/>
        <end position="479"/>
    </location>
</feature>
<feature type="compositionally biased region" description="Gly residues" evidence="1">
    <location>
        <begin position="442"/>
        <end position="453"/>
    </location>
</feature>
<name>A0A2H3C338_9AGAR</name>
<feature type="region of interest" description="Disordered" evidence="1">
    <location>
        <begin position="263"/>
        <end position="305"/>
    </location>
</feature>
<evidence type="ECO:0000313" key="3">
    <source>
        <dbReference type="Proteomes" id="UP000218334"/>
    </source>
</evidence>
<keyword evidence="3" id="KW-1185">Reference proteome</keyword>
<gene>
    <name evidence="2" type="ORF">ARMSODRAFT_952750</name>
</gene>
<dbReference type="AlphaFoldDB" id="A0A2H3C338"/>